<feature type="region of interest" description="Disordered" evidence="11">
    <location>
        <begin position="366"/>
        <end position="426"/>
    </location>
</feature>
<feature type="compositionally biased region" description="Basic and acidic residues" evidence="11">
    <location>
        <begin position="382"/>
        <end position="403"/>
    </location>
</feature>
<dbReference type="Pfam" id="PF00625">
    <property type="entry name" value="Guanylate_kin"/>
    <property type="match status" value="1"/>
</dbReference>
<dbReference type="SUPFAM" id="SSF50044">
    <property type="entry name" value="SH3-domain"/>
    <property type="match status" value="1"/>
</dbReference>
<feature type="compositionally biased region" description="Polar residues" evidence="11">
    <location>
        <begin position="127"/>
        <end position="137"/>
    </location>
</feature>
<sequence length="1206" mass="133842">MRLGISSFLSDILSTSSNVCFCWADGKTSGKEVWEQHTVTLQRDAKMGFGLAVSGGQDNPNMENDDTSIIICDVLQGSPADGLLFENDRVIQVNSIPMDNVPHSFAVQSLRKCGKEAKITVKRPRTLMTSPQNQQCFPGTDDNKADQNNSWHHDTIHDPHVESRGCGKNEDRRDKSRGRSQERGNSPGVDTPTKGGGCSHSPGPNSHCQRCRVWRKPGGEAECAGEMLHFSGKYECEAGEAGEKYLSLARSPPPREHPRGARMLEPLEKPVSVLLVKDTPYEEYGLRLGSQIFIKQMTATGLAAKDGNLQEGDIILKINGTVTENLSLNEAGKLIEKSRGKLQLSVQRDHKQLLVRIPLLVDSDSEHDDVSEMESYQDYSSLEDRRSHHSDQSSHSSNDRYNSRENLIPVTKATASRTKKPEDLRLSSEHKVDIMAAEEVGATVKITPQILLRPSPEEEEIYGPNTVLVCFQKGDSLGLRLAGGNAVGIFIAGVQEGSPAEEKGLRPGDQIVKVNNVDFRSIFREEAVLFLLKIPKGQDITILAQRRHDVFSVVLVSGRSDSFFIRTHFDYEREGPQSLTFGCGEILKVVDTLYDGKLGNWLAIRIGKEKQLLEKGVIPNKIRAEQMASVLSSPRDMVGGDRAEFWRLRGQQNGRKNDLVRKSQDEPSTQDINTPFPTYEKVVLREAGFRRPVVIFGPIADAATEKLAKEMPDQFVIAKTEPKDAGSVKSSGVVRLNTIRQIIEQNKHALLDVTPKAVNTLNYTQWYPIVIFLHPDSKQGVKVMRQRVMPNSSRSARKLYLQALKLRKTCSHLFTGTIHLNSANDAWYSSLKDTIKQQQMQGVWVSEGKLERIETELDCPDAELVSYLSSMSTDYLSVDGRPASDMNDTTNEGSCVHSKPETDLLSHCHEPPLTYISAMSRVLAKEVLYQCSPDFESSVSKLGTQDVLSPTPVPQPGTPQVRLALGEEVDLALLPSHPHHCILQNLHLSDSPTYNYNYMSNGGTTTDCHSATSPATSSCLKSSQFNSVGKSLGGVTTSAVASGSSAQQDVPRHPSFTIDSRATDTDFQRQEEETGDKMQSLTGEPLTQSFLGKIQAFERMDHLARTQRILEIQEARNARLEMAQNPPDIYSVPLKTPKSELNPPQPLWSCSGPEPLSSSPLKLFHPAVHPFPPMEMEDQHDFWLAKCIKLNYNAVNSRHNFHFTEL</sequence>
<dbReference type="FunFam" id="2.30.42.10:FF:000009">
    <property type="entry name" value="Putative tight junction protein ZO-1"/>
    <property type="match status" value="1"/>
</dbReference>
<feature type="compositionally biased region" description="Basic and acidic residues" evidence="11">
    <location>
        <begin position="141"/>
        <end position="182"/>
    </location>
</feature>
<keyword evidence="9" id="KW-0965">Cell junction</keyword>
<dbReference type="InterPro" id="IPR027417">
    <property type="entry name" value="P-loop_NTPase"/>
</dbReference>
<dbReference type="InterPro" id="IPR036034">
    <property type="entry name" value="PDZ_sf"/>
</dbReference>
<dbReference type="SMART" id="SM00228">
    <property type="entry name" value="PDZ"/>
    <property type="match status" value="3"/>
</dbReference>
<name>A0AA47ML25_MERPO</name>
<keyword evidence="5" id="KW-0728">SH3 domain</keyword>
<comment type="similarity">
    <text evidence="3">Belongs to the MAGUK family.</text>
</comment>
<evidence type="ECO:0000313" key="15">
    <source>
        <dbReference type="Proteomes" id="UP001174136"/>
    </source>
</evidence>
<proteinExistence type="inferred from homology"/>
<dbReference type="CDD" id="cd06728">
    <property type="entry name" value="PDZ2_ZO1-like_ds"/>
    <property type="match status" value="1"/>
</dbReference>
<dbReference type="CDD" id="cd06727">
    <property type="entry name" value="PDZ1_ZO1-like"/>
    <property type="match status" value="1"/>
</dbReference>
<dbReference type="CDD" id="cd06729">
    <property type="entry name" value="PDZ3_ZO1-like_domain"/>
    <property type="match status" value="1"/>
</dbReference>
<dbReference type="PROSITE" id="PS50106">
    <property type="entry name" value="PDZ"/>
    <property type="match status" value="3"/>
</dbReference>
<dbReference type="GO" id="GO:0150105">
    <property type="term" value="P:protein localization to cell-cell junction"/>
    <property type="evidence" value="ECO:0007669"/>
    <property type="project" value="TreeGrafter"/>
</dbReference>
<dbReference type="GO" id="GO:0090557">
    <property type="term" value="P:establishment of endothelial intestinal barrier"/>
    <property type="evidence" value="ECO:0007669"/>
    <property type="project" value="TreeGrafter"/>
</dbReference>
<dbReference type="SMART" id="SM00072">
    <property type="entry name" value="GuKc"/>
    <property type="match status" value="1"/>
</dbReference>
<dbReference type="Proteomes" id="UP001174136">
    <property type="component" value="Unassembled WGS sequence"/>
</dbReference>
<dbReference type="Pfam" id="PF00595">
    <property type="entry name" value="PDZ"/>
    <property type="match status" value="3"/>
</dbReference>
<dbReference type="PANTHER" id="PTHR13865">
    <property type="entry name" value="TIGHT JUNCTION PROTEIN"/>
    <property type="match status" value="1"/>
</dbReference>
<comment type="subcellular location">
    <subcellularLocation>
        <location evidence="2">Cell junction</location>
        <location evidence="2">Tight junction</location>
    </subcellularLocation>
    <subcellularLocation>
        <location evidence="1">Cell membrane</location>
        <topology evidence="1">Peripheral membrane protein</topology>
        <orientation evidence="1">Cytoplasmic side</orientation>
    </subcellularLocation>
</comment>
<protein>
    <submittedName>
        <fullName evidence="14">Tight junction protein ZO-2</fullName>
    </submittedName>
</protein>
<reference evidence="14" key="1">
    <citation type="journal article" date="2023" name="Front. Mar. Sci.">
        <title>A new Merluccius polli reference genome to investigate the effects of global change in West African waters.</title>
        <authorList>
            <person name="Mateo J.L."/>
            <person name="Blanco-Fernandez C."/>
            <person name="Garcia-Vazquez E."/>
            <person name="Machado-Schiaffino G."/>
        </authorList>
    </citation>
    <scope>NUCLEOTIDE SEQUENCE</scope>
    <source>
        <strain evidence="14">C29</strain>
        <tissue evidence="14">Fin</tissue>
    </source>
</reference>
<feature type="domain" description="Guanylate kinase-like" evidence="12">
    <location>
        <begin position="734"/>
        <end position="836"/>
    </location>
</feature>
<feature type="region of interest" description="Disordered" evidence="11">
    <location>
        <begin position="121"/>
        <end position="207"/>
    </location>
</feature>
<dbReference type="Pfam" id="PF07653">
    <property type="entry name" value="SH3_2"/>
    <property type="match status" value="1"/>
</dbReference>
<keyword evidence="4" id="KW-0796">Tight junction</keyword>
<feature type="region of interest" description="Disordered" evidence="11">
    <location>
        <begin position="1036"/>
        <end position="1079"/>
    </location>
</feature>
<feature type="domain" description="PDZ" evidence="13">
    <location>
        <begin position="38"/>
        <end position="125"/>
    </location>
</feature>
<feature type="compositionally biased region" description="Basic and acidic residues" evidence="11">
    <location>
        <begin position="1061"/>
        <end position="1076"/>
    </location>
</feature>
<dbReference type="GO" id="GO:0050839">
    <property type="term" value="F:cell adhesion molecule binding"/>
    <property type="evidence" value="ECO:0007669"/>
    <property type="project" value="TreeGrafter"/>
</dbReference>
<evidence type="ECO:0000256" key="9">
    <source>
        <dbReference type="ARBA" id="ARBA00022949"/>
    </source>
</evidence>
<dbReference type="InterPro" id="IPR008145">
    <property type="entry name" value="GK/Ca_channel_bsu"/>
</dbReference>
<dbReference type="SUPFAM" id="SSF52540">
    <property type="entry name" value="P-loop containing nucleoside triphosphate hydrolases"/>
    <property type="match status" value="1"/>
</dbReference>
<organism evidence="14 15">
    <name type="scientific">Merluccius polli</name>
    <name type="common">Benguela hake</name>
    <name type="synonym">Merluccius cadenati</name>
    <dbReference type="NCBI Taxonomy" id="89951"/>
    <lineage>
        <taxon>Eukaryota</taxon>
        <taxon>Metazoa</taxon>
        <taxon>Chordata</taxon>
        <taxon>Craniata</taxon>
        <taxon>Vertebrata</taxon>
        <taxon>Euteleostomi</taxon>
        <taxon>Actinopterygii</taxon>
        <taxon>Neopterygii</taxon>
        <taxon>Teleostei</taxon>
        <taxon>Neoteleostei</taxon>
        <taxon>Acanthomorphata</taxon>
        <taxon>Zeiogadaria</taxon>
        <taxon>Gadariae</taxon>
        <taxon>Gadiformes</taxon>
        <taxon>Gadoidei</taxon>
        <taxon>Merlucciidae</taxon>
        <taxon>Merluccius</taxon>
    </lineage>
</organism>
<evidence type="ECO:0000256" key="3">
    <source>
        <dbReference type="ARBA" id="ARBA00007014"/>
    </source>
</evidence>
<dbReference type="Gene3D" id="2.30.42.10">
    <property type="match status" value="3"/>
</dbReference>
<comment type="caution">
    <text evidence="14">The sequence shown here is derived from an EMBL/GenBank/DDBJ whole genome shotgun (WGS) entry which is preliminary data.</text>
</comment>
<keyword evidence="15" id="KW-1185">Reference proteome</keyword>
<dbReference type="InterPro" id="IPR001452">
    <property type="entry name" value="SH3_domain"/>
</dbReference>
<feature type="domain" description="PDZ" evidence="13">
    <location>
        <begin position="466"/>
        <end position="546"/>
    </location>
</feature>
<evidence type="ECO:0000256" key="10">
    <source>
        <dbReference type="ARBA" id="ARBA00023136"/>
    </source>
</evidence>
<evidence type="ECO:0000313" key="14">
    <source>
        <dbReference type="EMBL" id="KAK0142332.1"/>
    </source>
</evidence>
<dbReference type="PANTHER" id="PTHR13865:SF26">
    <property type="entry name" value="TIGHT JUNCTION PROTEIN ZO-2"/>
    <property type="match status" value="1"/>
</dbReference>
<dbReference type="InterPro" id="IPR005417">
    <property type="entry name" value="ZO"/>
</dbReference>
<gene>
    <name evidence="14" type="primary">TJP2_1</name>
    <name evidence="14" type="ORF">N1851_019983</name>
</gene>
<dbReference type="SUPFAM" id="SSF50156">
    <property type="entry name" value="PDZ domain-like"/>
    <property type="match status" value="3"/>
</dbReference>
<dbReference type="InterPro" id="IPR008144">
    <property type="entry name" value="Guanylate_kin-like_dom"/>
</dbReference>
<dbReference type="Gene3D" id="2.30.30.40">
    <property type="entry name" value="SH3 Domains"/>
    <property type="match status" value="1"/>
</dbReference>
<evidence type="ECO:0000256" key="6">
    <source>
        <dbReference type="ARBA" id="ARBA00022475"/>
    </source>
</evidence>
<dbReference type="GO" id="GO:1905605">
    <property type="term" value="P:positive regulation of blood-brain barrier permeability"/>
    <property type="evidence" value="ECO:0007669"/>
    <property type="project" value="TreeGrafter"/>
</dbReference>
<dbReference type="PROSITE" id="PS50052">
    <property type="entry name" value="GUANYLATE_KINASE_2"/>
    <property type="match status" value="1"/>
</dbReference>
<dbReference type="GO" id="GO:0005886">
    <property type="term" value="C:plasma membrane"/>
    <property type="evidence" value="ECO:0007669"/>
    <property type="project" value="UniProtKB-SubCell"/>
</dbReference>
<evidence type="ECO:0000256" key="7">
    <source>
        <dbReference type="ARBA" id="ARBA00022553"/>
    </source>
</evidence>
<evidence type="ECO:0000256" key="8">
    <source>
        <dbReference type="ARBA" id="ARBA00022737"/>
    </source>
</evidence>
<evidence type="ECO:0000256" key="2">
    <source>
        <dbReference type="ARBA" id="ARBA00004435"/>
    </source>
</evidence>
<dbReference type="FunFam" id="2.30.42.10:FF:000013">
    <property type="entry name" value="Putative tight junction protein ZO-1"/>
    <property type="match status" value="1"/>
</dbReference>
<feature type="compositionally biased region" description="Low complexity" evidence="11">
    <location>
        <begin position="1036"/>
        <end position="1046"/>
    </location>
</feature>
<dbReference type="AlphaFoldDB" id="A0AA47ML25"/>
<evidence type="ECO:0000256" key="5">
    <source>
        <dbReference type="ARBA" id="ARBA00022443"/>
    </source>
</evidence>
<dbReference type="FunFam" id="3.40.50.300:FF:000110">
    <property type="entry name" value="tight junction protein ZO-1 isoform X1"/>
    <property type="match status" value="1"/>
</dbReference>
<dbReference type="Gene3D" id="3.40.50.300">
    <property type="entry name" value="P-loop containing nucleotide triphosphate hydrolases"/>
    <property type="match status" value="1"/>
</dbReference>
<keyword evidence="10" id="KW-0472">Membrane</keyword>
<keyword evidence="7" id="KW-0597">Phosphoprotein</keyword>
<dbReference type="EMBL" id="JAOPHQ010003698">
    <property type="protein sequence ID" value="KAK0142332.1"/>
    <property type="molecule type" value="Genomic_DNA"/>
</dbReference>
<dbReference type="GO" id="GO:0098609">
    <property type="term" value="P:cell-cell adhesion"/>
    <property type="evidence" value="ECO:0007669"/>
    <property type="project" value="TreeGrafter"/>
</dbReference>
<feature type="domain" description="PDZ" evidence="13">
    <location>
        <begin position="272"/>
        <end position="350"/>
    </location>
</feature>
<evidence type="ECO:0000259" key="13">
    <source>
        <dbReference type="PROSITE" id="PS50106"/>
    </source>
</evidence>
<dbReference type="InterPro" id="IPR001478">
    <property type="entry name" value="PDZ"/>
</dbReference>
<keyword evidence="8" id="KW-0677">Repeat</keyword>
<evidence type="ECO:0000256" key="1">
    <source>
        <dbReference type="ARBA" id="ARBA00004413"/>
    </source>
</evidence>
<dbReference type="GO" id="GO:0045216">
    <property type="term" value="P:cell-cell junction organization"/>
    <property type="evidence" value="ECO:0007669"/>
    <property type="project" value="TreeGrafter"/>
</dbReference>
<keyword evidence="6" id="KW-1003">Cell membrane</keyword>
<evidence type="ECO:0000256" key="4">
    <source>
        <dbReference type="ARBA" id="ARBA00022427"/>
    </source>
</evidence>
<evidence type="ECO:0000256" key="11">
    <source>
        <dbReference type="SAM" id="MobiDB-lite"/>
    </source>
</evidence>
<evidence type="ECO:0000259" key="12">
    <source>
        <dbReference type="PROSITE" id="PS50052"/>
    </source>
</evidence>
<accession>A0AA47ML25</accession>
<dbReference type="InterPro" id="IPR036028">
    <property type="entry name" value="SH3-like_dom_sf"/>
</dbReference>
<dbReference type="GO" id="GO:0005923">
    <property type="term" value="C:bicellular tight junction"/>
    <property type="evidence" value="ECO:0007669"/>
    <property type="project" value="UniProtKB-SubCell"/>
</dbReference>
<dbReference type="PRINTS" id="PR01597">
    <property type="entry name" value="ZONOCCLUDNS"/>
</dbReference>